<dbReference type="SUPFAM" id="SSF52540">
    <property type="entry name" value="P-loop containing nucleoside triphosphate hydrolases"/>
    <property type="match status" value="2"/>
</dbReference>
<dbReference type="GO" id="GO:0042626">
    <property type="term" value="F:ATPase-coupled transmembrane transporter activity"/>
    <property type="evidence" value="ECO:0007669"/>
    <property type="project" value="TreeGrafter"/>
</dbReference>
<keyword evidence="1" id="KW-0813">Transport</keyword>
<proteinExistence type="predicted"/>
<dbReference type="RefSeq" id="WP_153128960.1">
    <property type="nucleotide sequence ID" value="NZ_DAWCKQ010000035.1"/>
</dbReference>
<dbReference type="Proteomes" id="UP000442105">
    <property type="component" value="Unassembled WGS sequence"/>
</dbReference>
<dbReference type="AlphaFoldDB" id="A0AA90ZM77"/>
<dbReference type="FunFam" id="3.40.50.300:FF:000866">
    <property type="entry name" value="Molybdate ABC transporter ATP-binding protein ModF"/>
    <property type="match status" value="1"/>
</dbReference>
<gene>
    <name evidence="5" type="ORF">F7D95_11510</name>
</gene>
<dbReference type="PROSITE" id="PS00211">
    <property type="entry name" value="ABC_TRANSPORTER_1"/>
    <property type="match status" value="2"/>
</dbReference>
<dbReference type="EMBL" id="VZCW01000300">
    <property type="protein sequence ID" value="MQN13411.1"/>
    <property type="molecule type" value="Genomic_DNA"/>
</dbReference>
<evidence type="ECO:0000256" key="1">
    <source>
        <dbReference type="ARBA" id="ARBA00022448"/>
    </source>
</evidence>
<protein>
    <submittedName>
        <fullName evidence="5">ATP-binding cassette domain-containing protein</fullName>
    </submittedName>
</protein>
<dbReference type="InterPro" id="IPR003439">
    <property type="entry name" value="ABC_transporter-like_ATP-bd"/>
</dbReference>
<dbReference type="InterPro" id="IPR050095">
    <property type="entry name" value="ECF_ABC_transporter_ATP-bd"/>
</dbReference>
<evidence type="ECO:0000313" key="5">
    <source>
        <dbReference type="EMBL" id="MQN13411.1"/>
    </source>
</evidence>
<dbReference type="GO" id="GO:0016887">
    <property type="term" value="F:ATP hydrolysis activity"/>
    <property type="evidence" value="ECO:0007669"/>
    <property type="project" value="InterPro"/>
</dbReference>
<dbReference type="InterPro" id="IPR027417">
    <property type="entry name" value="P-loop_NTPase"/>
</dbReference>
<dbReference type="GO" id="GO:0005524">
    <property type="term" value="F:ATP binding"/>
    <property type="evidence" value="ECO:0007669"/>
    <property type="project" value="UniProtKB-KW"/>
</dbReference>
<feature type="domain" description="ABC transporter" evidence="4">
    <location>
        <begin position="271"/>
        <end position="494"/>
    </location>
</feature>
<dbReference type="PANTHER" id="PTHR43553:SF3">
    <property type="entry name" value="ABC TRANSPORTER ATP-BINDING PROTEIN MODF"/>
    <property type="match status" value="1"/>
</dbReference>
<dbReference type="InterPro" id="IPR003593">
    <property type="entry name" value="AAA+_ATPase"/>
</dbReference>
<evidence type="ECO:0000256" key="2">
    <source>
        <dbReference type="ARBA" id="ARBA00022741"/>
    </source>
</evidence>
<accession>A0AA90ZM77</accession>
<dbReference type="InterPro" id="IPR017871">
    <property type="entry name" value="ABC_transporter-like_CS"/>
</dbReference>
<evidence type="ECO:0000259" key="4">
    <source>
        <dbReference type="PROSITE" id="PS50893"/>
    </source>
</evidence>
<reference evidence="6" key="1">
    <citation type="submission" date="2019-09" db="EMBL/GenBank/DDBJ databases">
        <title>Distinct polysaccharide growth profiles of human intestinal Prevotella copri isolates.</title>
        <authorList>
            <person name="Fehlner-Peach H."/>
            <person name="Magnabosco C."/>
            <person name="Raghavan V."/>
            <person name="Scher J.U."/>
            <person name="Tett A."/>
            <person name="Cox L.M."/>
            <person name="Gottsegen C."/>
            <person name="Watters A."/>
            <person name="Wiltshire- Gordon J.D."/>
            <person name="Segata N."/>
            <person name="Bonneau R."/>
            <person name="Littman D.R."/>
        </authorList>
    </citation>
    <scope>NUCLEOTIDE SEQUENCE [LARGE SCALE GENOMIC DNA]</scope>
    <source>
        <strain evidence="6">iAQ1179</strain>
    </source>
</reference>
<dbReference type="GO" id="GO:0043190">
    <property type="term" value="C:ATP-binding cassette (ABC) transporter complex"/>
    <property type="evidence" value="ECO:0007669"/>
    <property type="project" value="TreeGrafter"/>
</dbReference>
<comment type="caution">
    <text evidence="5">The sequence shown here is derived from an EMBL/GenBank/DDBJ whole genome shotgun (WGS) entry which is preliminary data.</text>
</comment>
<dbReference type="Gene3D" id="3.40.50.300">
    <property type="entry name" value="P-loop containing nucleotide triphosphate hydrolases"/>
    <property type="match status" value="2"/>
</dbReference>
<dbReference type="Pfam" id="PF00005">
    <property type="entry name" value="ABC_tran"/>
    <property type="match status" value="2"/>
</dbReference>
<keyword evidence="2" id="KW-0547">Nucleotide-binding</keyword>
<feature type="domain" description="ABC transporter" evidence="4">
    <location>
        <begin position="5"/>
        <end position="254"/>
    </location>
</feature>
<name>A0AA90ZM77_9BACT</name>
<dbReference type="PROSITE" id="PS50893">
    <property type="entry name" value="ABC_TRANSPORTER_2"/>
    <property type="match status" value="2"/>
</dbReference>
<sequence length="495" mass="57091">MQKIISIQNGVTRMPEWRMAEPVNFEACDGEHIAIVGPNGGGKSMFVDILVGRHPLLMHDPDYDFSPSTKPLVSDNIKYITFRDTYGGDNDRTYFLQQRWNQLEIDENTPIVKDKLEEAYQMAGEDTPERRQLQEHIYELFHMHHLLDKYTILLSSGELRKFKLASTLFSEPRVLIMDNPFIGLDADTRDQLKELLKSLTTEHHLQIILVLSKSDDIPEFITHVVEVKDMKVYPKLTKEEYLAQRNPIPAHVLCEELEQAIINLPYSDREYHSQEVVKMNKVRIQYGERIILNDLDWTVNNGERWALSGQNGAGKSTLLSLVCADNPQSYACDIALFGNPRGSGESIWDIKKHIGYVSPELHRSYQRDMPAIRIVASGLTDSVGLYVKPKEEDMDQCRFWMKVFGLEGLEDRGFLKLSSGEQRLVLLARAFVKDPELLILDEPLHGLDNRNRRLVKDIIEAFCKRKNKTMIMVTHYKEELPACIDHSIFLKRHTK</sequence>
<evidence type="ECO:0000256" key="3">
    <source>
        <dbReference type="ARBA" id="ARBA00022840"/>
    </source>
</evidence>
<dbReference type="PANTHER" id="PTHR43553">
    <property type="entry name" value="HEAVY METAL TRANSPORTER"/>
    <property type="match status" value="1"/>
</dbReference>
<dbReference type="SMART" id="SM00382">
    <property type="entry name" value="AAA"/>
    <property type="match status" value="2"/>
</dbReference>
<organism evidence="5 6">
    <name type="scientific">Segatella copri</name>
    <dbReference type="NCBI Taxonomy" id="165179"/>
    <lineage>
        <taxon>Bacteria</taxon>
        <taxon>Pseudomonadati</taxon>
        <taxon>Bacteroidota</taxon>
        <taxon>Bacteroidia</taxon>
        <taxon>Bacteroidales</taxon>
        <taxon>Prevotellaceae</taxon>
        <taxon>Segatella</taxon>
    </lineage>
</organism>
<evidence type="ECO:0000313" key="6">
    <source>
        <dbReference type="Proteomes" id="UP000442105"/>
    </source>
</evidence>
<keyword evidence="3 5" id="KW-0067">ATP-binding</keyword>